<dbReference type="GO" id="GO:0009435">
    <property type="term" value="P:NAD+ biosynthetic process"/>
    <property type="evidence" value="ECO:0007669"/>
    <property type="project" value="UniProtKB-UniRule"/>
</dbReference>
<reference evidence="9 10" key="1">
    <citation type="submission" date="2017-08" db="EMBL/GenBank/DDBJ databases">
        <title>Draft Genome Sequence of Loktanella cinnabarina Strain XM1, Isolated from Coastal Surface Water.</title>
        <authorList>
            <person name="Ma R."/>
            <person name="Wang J."/>
            <person name="Wang Q."/>
            <person name="Ma Z."/>
            <person name="Li J."/>
            <person name="Chen L."/>
        </authorList>
    </citation>
    <scope>NUCLEOTIDE SEQUENCE [LARGE SCALE GENOMIC DNA]</scope>
    <source>
        <strain evidence="9 10">XM1</strain>
    </source>
</reference>
<evidence type="ECO:0000256" key="1">
    <source>
        <dbReference type="ARBA" id="ARBA00008331"/>
    </source>
</evidence>
<keyword evidence="4 6" id="KW-0560">Oxidoreductase</keyword>
<evidence type="ECO:0000313" key="9">
    <source>
        <dbReference type="EMBL" id="PHP27699.1"/>
    </source>
</evidence>
<dbReference type="AlphaFoldDB" id="A0A2G1MG16"/>
<keyword evidence="2 6" id="KW-0662">Pyridine nucleotide biosynthesis</keyword>
<dbReference type="SUPFAM" id="SSF55347">
    <property type="entry name" value="Glyceraldehyde-3-phosphate dehydrogenase-like, C-terminal domain"/>
    <property type="match status" value="1"/>
</dbReference>
<dbReference type="Pfam" id="PF03447">
    <property type="entry name" value="NAD_binding_3"/>
    <property type="match status" value="1"/>
</dbReference>
<protein>
    <recommendedName>
        <fullName evidence="6">L-aspartate dehydrogenase</fullName>
        <ecNumber evidence="6">1.4.1.21</ecNumber>
    </recommendedName>
</protein>
<evidence type="ECO:0000256" key="2">
    <source>
        <dbReference type="ARBA" id="ARBA00022642"/>
    </source>
</evidence>
<dbReference type="InterPro" id="IPR020626">
    <property type="entry name" value="Asp_DH_prok"/>
</dbReference>
<gene>
    <name evidence="6" type="primary">nadX</name>
    <name evidence="9" type="ORF">CJ301_09905</name>
</gene>
<name>A0A2G1MG16_9RHOB</name>
<dbReference type="EMBL" id="NQWH01000012">
    <property type="protein sequence ID" value="PHP27699.1"/>
    <property type="molecule type" value="Genomic_DNA"/>
</dbReference>
<feature type="domain" description="Aspartate/homoserine dehydrogenase NAD-binding" evidence="8">
    <location>
        <begin position="8"/>
        <end position="128"/>
    </location>
</feature>
<feature type="binding site" evidence="6">
    <location>
        <position position="197"/>
    </location>
    <ligand>
        <name>NAD(+)</name>
        <dbReference type="ChEBI" id="CHEBI:57540"/>
    </ligand>
</feature>
<dbReference type="Pfam" id="PF01958">
    <property type="entry name" value="Asp_DH_C"/>
    <property type="match status" value="1"/>
</dbReference>
<feature type="domain" description="Aspartate dehydrogenase" evidence="7">
    <location>
        <begin position="174"/>
        <end position="261"/>
    </location>
</feature>
<evidence type="ECO:0000256" key="6">
    <source>
        <dbReference type="HAMAP-Rule" id="MF_01265"/>
    </source>
</evidence>
<evidence type="ECO:0000256" key="4">
    <source>
        <dbReference type="ARBA" id="ARBA00023002"/>
    </source>
</evidence>
<proteinExistence type="inferred from homology"/>
<comment type="catalytic activity">
    <reaction evidence="6">
        <text>L-aspartate + NAD(+) + H2O = oxaloacetate + NH4(+) + NADH + H(+)</text>
        <dbReference type="Rhea" id="RHEA:11788"/>
        <dbReference type="ChEBI" id="CHEBI:15377"/>
        <dbReference type="ChEBI" id="CHEBI:15378"/>
        <dbReference type="ChEBI" id="CHEBI:16452"/>
        <dbReference type="ChEBI" id="CHEBI:28938"/>
        <dbReference type="ChEBI" id="CHEBI:29991"/>
        <dbReference type="ChEBI" id="CHEBI:57540"/>
        <dbReference type="ChEBI" id="CHEBI:57945"/>
        <dbReference type="EC" id="1.4.1.21"/>
    </reaction>
</comment>
<dbReference type="PANTHER" id="PTHR31873">
    <property type="entry name" value="L-ASPARTATE DEHYDROGENASE-RELATED"/>
    <property type="match status" value="1"/>
</dbReference>
<dbReference type="NCBIfam" id="NF009828">
    <property type="entry name" value="PRK13303.1-3"/>
    <property type="match status" value="1"/>
</dbReference>
<feature type="binding site" evidence="6">
    <location>
        <position position="131"/>
    </location>
    <ligand>
        <name>NAD(+)</name>
        <dbReference type="ChEBI" id="CHEBI:57540"/>
    </ligand>
</feature>
<evidence type="ECO:0000259" key="8">
    <source>
        <dbReference type="Pfam" id="PF03447"/>
    </source>
</evidence>
<evidence type="ECO:0000256" key="3">
    <source>
        <dbReference type="ARBA" id="ARBA00022857"/>
    </source>
</evidence>
<dbReference type="EC" id="1.4.1.21" evidence="6"/>
<dbReference type="HAMAP" id="MF_01265">
    <property type="entry name" value="NadX"/>
    <property type="match status" value="1"/>
</dbReference>
<dbReference type="InterPro" id="IPR002811">
    <property type="entry name" value="Asp_DH"/>
</dbReference>
<dbReference type="NCBIfam" id="NF009827">
    <property type="entry name" value="PRK13303.1-2"/>
    <property type="match status" value="1"/>
</dbReference>
<dbReference type="GO" id="GO:0050661">
    <property type="term" value="F:NADP binding"/>
    <property type="evidence" value="ECO:0007669"/>
    <property type="project" value="UniProtKB-UniRule"/>
</dbReference>
<comment type="function">
    <text evidence="6">Specifically catalyzes the NAD or NADP-dependent dehydrogenation of L-aspartate to iminoaspartate.</text>
</comment>
<comment type="caution">
    <text evidence="9">The sequence shown here is derived from an EMBL/GenBank/DDBJ whole genome shotgun (WGS) entry which is preliminary data.</text>
</comment>
<comment type="miscellaneous">
    <text evidence="6">The iminoaspartate product is unstable in aqueous solution and can decompose to oxaloacetate and ammonia.</text>
</comment>
<dbReference type="InterPro" id="IPR036291">
    <property type="entry name" value="NAD(P)-bd_dom_sf"/>
</dbReference>
<comment type="similarity">
    <text evidence="1 6">Belongs to the L-aspartate dehydrogenase family.</text>
</comment>
<dbReference type="Gene3D" id="3.40.50.720">
    <property type="entry name" value="NAD(P)-binding Rossmann-like Domain"/>
    <property type="match status" value="1"/>
</dbReference>
<dbReference type="OrthoDB" id="8456681at2"/>
<dbReference type="InterPro" id="IPR011182">
    <property type="entry name" value="L-Asp_DH"/>
</dbReference>
<dbReference type="RefSeq" id="WP_099276866.1">
    <property type="nucleotide sequence ID" value="NZ_JAZETL010000011.1"/>
</dbReference>
<organism evidence="9 10">
    <name type="scientific">Limimaricola cinnabarinus</name>
    <dbReference type="NCBI Taxonomy" id="1125964"/>
    <lineage>
        <taxon>Bacteria</taxon>
        <taxon>Pseudomonadati</taxon>
        <taxon>Pseudomonadota</taxon>
        <taxon>Alphaproteobacteria</taxon>
        <taxon>Rhodobacterales</taxon>
        <taxon>Paracoccaceae</taxon>
        <taxon>Limimaricola</taxon>
    </lineage>
</organism>
<comment type="pathway">
    <text evidence="6">Cofactor biosynthesis; NAD(+) biosynthesis; iminoaspartate from L-aspartate (dehydrogenase route): step 1/1.</text>
</comment>
<keyword evidence="10" id="KW-1185">Reference proteome</keyword>
<evidence type="ECO:0000259" key="7">
    <source>
        <dbReference type="Pfam" id="PF01958"/>
    </source>
</evidence>
<dbReference type="Gene3D" id="3.30.360.10">
    <property type="entry name" value="Dihydrodipicolinate Reductase, domain 2"/>
    <property type="match status" value="1"/>
</dbReference>
<dbReference type="GO" id="GO:0033735">
    <property type="term" value="F:aspartate dehydrogenase [NAD(P)+] activity"/>
    <property type="evidence" value="ECO:0007669"/>
    <property type="project" value="UniProtKB-EC"/>
</dbReference>
<comment type="catalytic activity">
    <reaction evidence="6">
        <text>L-aspartate + NADP(+) + H2O = oxaloacetate + NH4(+) + NADPH + H(+)</text>
        <dbReference type="Rhea" id="RHEA:11784"/>
        <dbReference type="ChEBI" id="CHEBI:15377"/>
        <dbReference type="ChEBI" id="CHEBI:15378"/>
        <dbReference type="ChEBI" id="CHEBI:16452"/>
        <dbReference type="ChEBI" id="CHEBI:28938"/>
        <dbReference type="ChEBI" id="CHEBI:29991"/>
        <dbReference type="ChEBI" id="CHEBI:57783"/>
        <dbReference type="ChEBI" id="CHEBI:58349"/>
        <dbReference type="EC" id="1.4.1.21"/>
    </reaction>
</comment>
<keyword evidence="5 6" id="KW-0520">NAD</keyword>
<dbReference type="GO" id="GO:0051287">
    <property type="term" value="F:NAD binding"/>
    <property type="evidence" value="ECO:0007669"/>
    <property type="project" value="UniProtKB-UniRule"/>
</dbReference>
<dbReference type="Proteomes" id="UP000221860">
    <property type="component" value="Unassembled WGS sequence"/>
</dbReference>
<accession>A0A2G1MG16</accession>
<dbReference type="GO" id="GO:0016639">
    <property type="term" value="F:oxidoreductase activity, acting on the CH-NH2 group of donors, NAD or NADP as acceptor"/>
    <property type="evidence" value="ECO:0007669"/>
    <property type="project" value="UniProtKB-UniRule"/>
</dbReference>
<dbReference type="NCBIfam" id="NF009829">
    <property type="entry name" value="PRK13303.1-4"/>
    <property type="match status" value="1"/>
</dbReference>
<evidence type="ECO:0000256" key="5">
    <source>
        <dbReference type="ARBA" id="ARBA00023027"/>
    </source>
</evidence>
<keyword evidence="3 6" id="KW-0521">NADP</keyword>
<dbReference type="PIRSF" id="PIRSF005227">
    <property type="entry name" value="Asp_dh_NAD_syn"/>
    <property type="match status" value="1"/>
</dbReference>
<feature type="active site" evidence="6">
    <location>
        <position position="227"/>
    </location>
</feature>
<sequence length="274" mass="28920">MQHLALIGFGAIARTLVATLCDQPDMRLRKLSLLVRSTPDELRRAAAEICAPRDIEVQVFTDIAQMLAARPDLVVECAGQKAVADHGAAVLGAGVDLVTASVGAFADQALFDRLKETAAGRGARIILPAGAIGGIDALVAARLSGLNELSYTGRKPPGGWKGTDAESRVDLDALTEEAVFFEGTAREAAMRFPKNANVAATLALAGPGMDETRVRLIADPATTENTHEYQVRSQAVDYSMRLVGKVSPLNPKTSLSTAYSLARTVLNRSGAIII</sequence>
<evidence type="ECO:0000313" key="10">
    <source>
        <dbReference type="Proteomes" id="UP000221860"/>
    </source>
</evidence>
<dbReference type="UniPathway" id="UPA00253">
    <property type="reaction ID" value="UER00456"/>
</dbReference>
<dbReference type="InterPro" id="IPR005106">
    <property type="entry name" value="Asp/hSer_DH_NAD-bd"/>
</dbReference>
<dbReference type="SUPFAM" id="SSF51735">
    <property type="entry name" value="NAD(P)-binding Rossmann-fold domains"/>
    <property type="match status" value="1"/>
</dbReference>
<dbReference type="PANTHER" id="PTHR31873:SF6">
    <property type="entry name" value="ASPARTATE DEHYDROGENASE DOMAIN-CONTAINING PROTEIN"/>
    <property type="match status" value="1"/>
</dbReference>